<dbReference type="RefSeq" id="WP_217862950.1">
    <property type="nucleotide sequence ID" value="NZ_JAHSTX010000001.1"/>
</dbReference>
<reference evidence="1" key="1">
    <citation type="submission" date="2021-06" db="EMBL/GenBank/DDBJ databases">
        <title>Updating the genus Pseudomonas: Description of 43 new species and partition of the Pseudomonas putida group.</title>
        <authorList>
            <person name="Girard L."/>
            <person name="Lood C."/>
            <person name="Vandamme P."/>
            <person name="Rokni-Zadeh H."/>
            <person name="Van Noort V."/>
            <person name="Hofte M."/>
            <person name="Lavigne R."/>
            <person name="De Mot R."/>
        </authorList>
    </citation>
    <scope>NUCLEOTIDE SEQUENCE</scope>
    <source>
        <strain evidence="1">SWRI88</strain>
    </source>
</reference>
<dbReference type="Proteomes" id="UP001048763">
    <property type="component" value="Unassembled WGS sequence"/>
</dbReference>
<evidence type="ECO:0000313" key="1">
    <source>
        <dbReference type="EMBL" id="MBV4545091.1"/>
    </source>
</evidence>
<evidence type="ECO:0000313" key="2">
    <source>
        <dbReference type="Proteomes" id="UP001048763"/>
    </source>
</evidence>
<proteinExistence type="predicted"/>
<keyword evidence="2" id="KW-1185">Reference proteome</keyword>
<dbReference type="Pfam" id="PF20291">
    <property type="entry name" value="MC5"/>
    <property type="match status" value="1"/>
</dbReference>
<sequence length="166" mass="18898">MLIYHPAYDAYHCVFRMLSILSVIPSLEYDKARLLDFYLTFPSAVQTITLPKTLSHGKRTAKKFENIYHDPFDPFLIFKDMRAIQISAIGCLVASGIVDRSSYAEGIISRTNVKLPKSLETRISVFLESRPEIGDFILQDLAILPLRGINGLKHRTGLLEYKYDIS</sequence>
<organism evidence="1 2">
    <name type="scientific">Pseudomonas triticicola</name>
    <dbReference type="NCBI Taxonomy" id="2842345"/>
    <lineage>
        <taxon>Bacteria</taxon>
        <taxon>Pseudomonadati</taxon>
        <taxon>Pseudomonadota</taxon>
        <taxon>Gammaproteobacteria</taxon>
        <taxon>Pseudomonadales</taxon>
        <taxon>Pseudomonadaceae</taxon>
        <taxon>Pseudomonas</taxon>
    </lineage>
</organism>
<evidence type="ECO:0008006" key="3">
    <source>
        <dbReference type="Google" id="ProtNLM"/>
    </source>
</evidence>
<protein>
    <recommendedName>
        <fullName evidence="3">Integrase</fullName>
    </recommendedName>
</protein>
<accession>A0ABS6RFU6</accession>
<dbReference type="EMBL" id="JAHSTX010000001">
    <property type="protein sequence ID" value="MBV4545091.1"/>
    <property type="molecule type" value="Genomic_DNA"/>
</dbReference>
<name>A0ABS6RFU6_9PSED</name>
<gene>
    <name evidence="1" type="ORF">KVG85_03110</name>
</gene>
<dbReference type="InterPro" id="IPR046901">
    <property type="entry name" value="ABC-3C_MC5"/>
</dbReference>
<comment type="caution">
    <text evidence="1">The sequence shown here is derived from an EMBL/GenBank/DDBJ whole genome shotgun (WGS) entry which is preliminary data.</text>
</comment>